<evidence type="ECO:0000259" key="15">
    <source>
        <dbReference type="PROSITE" id="PS50880"/>
    </source>
</evidence>
<feature type="zinc finger region" description="CHC2-type" evidence="12 14">
    <location>
        <begin position="34"/>
        <end position="58"/>
    </location>
</feature>
<evidence type="ECO:0000256" key="3">
    <source>
        <dbReference type="ARBA" id="ARBA00022679"/>
    </source>
</evidence>
<dbReference type="Proteomes" id="UP000233517">
    <property type="component" value="Unassembled WGS sequence"/>
</dbReference>
<keyword evidence="9" id="KW-0460">Magnesium</keyword>
<dbReference type="GO" id="GO:0006269">
    <property type="term" value="P:DNA replication, synthesis of primer"/>
    <property type="evidence" value="ECO:0007669"/>
    <property type="project" value="UniProtKB-UniRule"/>
</dbReference>
<feature type="domain" description="Toprim" evidence="15">
    <location>
        <begin position="259"/>
        <end position="340"/>
    </location>
</feature>
<dbReference type="SUPFAM" id="SSF57783">
    <property type="entry name" value="Zinc beta-ribbon"/>
    <property type="match status" value="1"/>
</dbReference>
<dbReference type="NCBIfam" id="TIGR01391">
    <property type="entry name" value="dnaG"/>
    <property type="match status" value="1"/>
</dbReference>
<dbReference type="GO" id="GO:1990077">
    <property type="term" value="C:primosome complex"/>
    <property type="evidence" value="ECO:0007669"/>
    <property type="project" value="UniProtKB-KW"/>
</dbReference>
<dbReference type="CDD" id="cd03364">
    <property type="entry name" value="TOPRIM_DnaG_primases"/>
    <property type="match status" value="1"/>
</dbReference>
<dbReference type="PANTHER" id="PTHR30313">
    <property type="entry name" value="DNA PRIMASE"/>
    <property type="match status" value="1"/>
</dbReference>
<dbReference type="Pfam" id="PF01807">
    <property type="entry name" value="Zn_ribbon_DnaG"/>
    <property type="match status" value="1"/>
</dbReference>
<dbReference type="InterPro" id="IPR013264">
    <property type="entry name" value="DNAG_N"/>
</dbReference>
<dbReference type="InterPro" id="IPR050219">
    <property type="entry name" value="DnaG_primase"/>
</dbReference>
<evidence type="ECO:0000256" key="13">
    <source>
        <dbReference type="PIRNR" id="PIRNR002811"/>
    </source>
</evidence>
<keyword evidence="7 12" id="KW-0863">Zinc-finger</keyword>
<name>A0A2N2E957_9BACT</name>
<dbReference type="PROSITE" id="PS50880">
    <property type="entry name" value="TOPRIM"/>
    <property type="match status" value="1"/>
</dbReference>
<dbReference type="InterPro" id="IPR030846">
    <property type="entry name" value="DnaG_bac"/>
</dbReference>
<dbReference type="GO" id="GO:0003677">
    <property type="term" value="F:DNA binding"/>
    <property type="evidence" value="ECO:0007669"/>
    <property type="project" value="UniProtKB-KW"/>
</dbReference>
<dbReference type="SUPFAM" id="SSF56731">
    <property type="entry name" value="DNA primase core"/>
    <property type="match status" value="1"/>
</dbReference>
<comment type="catalytic activity">
    <reaction evidence="12">
        <text>ssDNA + n NTP = ssDNA/pppN(pN)n-1 hybrid + (n-1) diphosphate.</text>
        <dbReference type="EC" id="2.7.7.101"/>
    </reaction>
</comment>
<dbReference type="SMART" id="SM00493">
    <property type="entry name" value="TOPRIM"/>
    <property type="match status" value="1"/>
</dbReference>
<dbReference type="Gene3D" id="1.10.860.10">
    <property type="entry name" value="DNAb Helicase, Chain A"/>
    <property type="match status" value="1"/>
</dbReference>
<dbReference type="Gene3D" id="3.90.580.10">
    <property type="entry name" value="Zinc finger, CHC2-type domain"/>
    <property type="match status" value="1"/>
</dbReference>
<dbReference type="InterPro" id="IPR034151">
    <property type="entry name" value="TOPRIM_DnaG_bac"/>
</dbReference>
<evidence type="ECO:0000256" key="4">
    <source>
        <dbReference type="ARBA" id="ARBA00022695"/>
    </source>
</evidence>
<keyword evidence="4 12" id="KW-0548">Nucleotidyltransferase</keyword>
<dbReference type="Pfam" id="PF08275">
    <property type="entry name" value="DNAG_N"/>
    <property type="match status" value="1"/>
</dbReference>
<keyword evidence="8 12" id="KW-0862">Zinc</keyword>
<dbReference type="SMART" id="SM00400">
    <property type="entry name" value="ZnF_CHCC"/>
    <property type="match status" value="1"/>
</dbReference>
<dbReference type="EC" id="2.7.7.101" evidence="12"/>
<proteinExistence type="inferred from homology"/>
<dbReference type="InterPro" id="IPR037068">
    <property type="entry name" value="DNA_primase_core_N_sf"/>
</dbReference>
<sequence length="619" mass="71244">MNHSEEIKAKLDIVDVVSGYLNLKAAGSNFRATCPFHNEKTPSFMVSPEKQIWHCFGCGKGGDIFSFVMEMEGLDFVETIKLLAPKAGVILDDKDFSQDKNKNRSLEILELSQKYYNFILTNEKNKNDNIIKIREYLLGRGLDLEAINRWGIGYSLNSFDDLSNFLKSKKFTENEIFLSGMSVKNEKGRHYNRFRDRIMFPIKDVSGRTLAFTARVNPFAENNDKSMGKYINSPQTTLYDKSRILFALDKAKMAIKEKGFVIIVEGQMDAITAHEAGFKNLVASSGTALTIAQLNLIKRYTNNLVLSFDQDLAGLAATDRGVAEALKMGLNLKIISFEGIGAKDPDEIIRQNPEAFKRAVDNAKNIIDYYLTEESKNVDLSKPELKNKSVHKILTVINMLYNKVEQDFWLKELSQKYDVNEDSLREEILKIGKKDNKTNISASTKNKGKNFIQQEKADAKSRDDKLFELLLALIFRFPQIFDYVVNNLNLEYILEKYRKLYDLMLVYYNENNKKLDYNQFLAYISTKEDYQDASFSIFLNKIGLLADFYLQEQDDSDLENKIKKEVTGIILEIKKLYYKNLVRNKKEELILLEKRNDKDEISGVMNDLKSLSEELKKLE</sequence>
<evidence type="ECO:0000256" key="8">
    <source>
        <dbReference type="ARBA" id="ARBA00022833"/>
    </source>
</evidence>
<dbReference type="InterPro" id="IPR002694">
    <property type="entry name" value="Znf_CHC2"/>
</dbReference>
<evidence type="ECO:0000256" key="9">
    <source>
        <dbReference type="ARBA" id="ARBA00022842"/>
    </source>
</evidence>
<keyword evidence="11 12" id="KW-0804">Transcription</keyword>
<keyword evidence="5 12" id="KW-0235">DNA replication</keyword>
<accession>A0A2N2E957</accession>
<dbReference type="Gene3D" id="3.90.980.10">
    <property type="entry name" value="DNA primase, catalytic core, N-terminal domain"/>
    <property type="match status" value="1"/>
</dbReference>
<dbReference type="GO" id="GO:0005737">
    <property type="term" value="C:cytoplasm"/>
    <property type="evidence" value="ECO:0007669"/>
    <property type="project" value="TreeGrafter"/>
</dbReference>
<comment type="function">
    <text evidence="12 13">RNA polymerase that catalyzes the synthesis of short RNA molecules used as primers for DNA polymerase during DNA replication.</text>
</comment>
<organism evidence="16 17">
    <name type="scientific">Candidatus Falkowbacteria bacterium HGW-Falkowbacteria-1</name>
    <dbReference type="NCBI Taxonomy" id="2013768"/>
    <lineage>
        <taxon>Bacteria</taxon>
        <taxon>Candidatus Falkowiibacteriota</taxon>
    </lineage>
</organism>
<keyword evidence="2 12" id="KW-0639">Primosome</keyword>
<keyword evidence="10 12" id="KW-0238">DNA-binding</keyword>
<evidence type="ECO:0000256" key="2">
    <source>
        <dbReference type="ARBA" id="ARBA00022515"/>
    </source>
</evidence>
<keyword evidence="6 12" id="KW-0479">Metal-binding</keyword>
<protein>
    <recommendedName>
        <fullName evidence="12 13">DNA primase</fullName>
        <ecNumber evidence="12">2.7.7.101</ecNumber>
    </recommendedName>
</protein>
<dbReference type="PIRSF" id="PIRSF002811">
    <property type="entry name" value="DnaG"/>
    <property type="match status" value="1"/>
</dbReference>
<evidence type="ECO:0000256" key="14">
    <source>
        <dbReference type="PIRSR" id="PIRSR002811-1"/>
    </source>
</evidence>
<dbReference type="GO" id="GO:0003899">
    <property type="term" value="F:DNA-directed RNA polymerase activity"/>
    <property type="evidence" value="ECO:0007669"/>
    <property type="project" value="UniProtKB-UniRule"/>
</dbReference>
<gene>
    <name evidence="12" type="primary">dnaG</name>
    <name evidence="16" type="ORF">CVU82_01645</name>
</gene>
<comment type="caution">
    <text evidence="16">The sequence shown here is derived from an EMBL/GenBank/DDBJ whole genome shotgun (WGS) entry which is preliminary data.</text>
</comment>
<dbReference type="InterPro" id="IPR016136">
    <property type="entry name" value="DNA_helicase_N/primase_C"/>
</dbReference>
<evidence type="ECO:0000256" key="12">
    <source>
        <dbReference type="HAMAP-Rule" id="MF_00974"/>
    </source>
</evidence>
<comment type="domain">
    <text evidence="12">Contains an N-terminal zinc-binding domain, a central core domain that contains the primase activity, and a C-terminal DnaB-binding domain.</text>
</comment>
<dbReference type="GO" id="GO:0000428">
    <property type="term" value="C:DNA-directed RNA polymerase complex"/>
    <property type="evidence" value="ECO:0007669"/>
    <property type="project" value="UniProtKB-KW"/>
</dbReference>
<dbReference type="HAMAP" id="MF_00974">
    <property type="entry name" value="DNA_primase_DnaG"/>
    <property type="match status" value="1"/>
</dbReference>
<evidence type="ECO:0000313" key="17">
    <source>
        <dbReference type="Proteomes" id="UP000233517"/>
    </source>
</evidence>
<dbReference type="InterPro" id="IPR036977">
    <property type="entry name" value="DNA_primase_Znf_CHC2"/>
</dbReference>
<evidence type="ECO:0000256" key="6">
    <source>
        <dbReference type="ARBA" id="ARBA00022723"/>
    </source>
</evidence>
<dbReference type="InterPro" id="IPR006295">
    <property type="entry name" value="DNA_primase_DnaG"/>
</dbReference>
<evidence type="ECO:0000313" key="16">
    <source>
        <dbReference type="EMBL" id="PKM91284.1"/>
    </source>
</evidence>
<evidence type="ECO:0000256" key="7">
    <source>
        <dbReference type="ARBA" id="ARBA00022771"/>
    </source>
</evidence>
<reference evidence="16 17" key="1">
    <citation type="journal article" date="2017" name="ISME J.">
        <title>Potential for microbial H2 and metal transformations associated with novel bacteria and archaea in deep terrestrial subsurface sediments.</title>
        <authorList>
            <person name="Hernsdorf A.W."/>
            <person name="Amano Y."/>
            <person name="Miyakawa K."/>
            <person name="Ise K."/>
            <person name="Suzuki Y."/>
            <person name="Anantharaman K."/>
            <person name="Probst A."/>
            <person name="Burstein D."/>
            <person name="Thomas B.C."/>
            <person name="Banfield J.F."/>
        </authorList>
    </citation>
    <scope>NUCLEOTIDE SEQUENCE [LARGE SCALE GENOMIC DNA]</scope>
    <source>
        <strain evidence="16">HGW-Falkowbacteria-1</strain>
    </source>
</reference>
<evidence type="ECO:0000256" key="1">
    <source>
        <dbReference type="ARBA" id="ARBA00022478"/>
    </source>
</evidence>
<evidence type="ECO:0000256" key="10">
    <source>
        <dbReference type="ARBA" id="ARBA00023125"/>
    </source>
</evidence>
<dbReference type="AlphaFoldDB" id="A0A2N2E957"/>
<dbReference type="FunFam" id="3.90.580.10:FF:000001">
    <property type="entry name" value="DNA primase"/>
    <property type="match status" value="1"/>
</dbReference>
<dbReference type="GO" id="GO:0008270">
    <property type="term" value="F:zinc ion binding"/>
    <property type="evidence" value="ECO:0007669"/>
    <property type="project" value="UniProtKB-UniRule"/>
</dbReference>
<evidence type="ECO:0000256" key="11">
    <source>
        <dbReference type="ARBA" id="ARBA00023163"/>
    </source>
</evidence>
<keyword evidence="1 12" id="KW-0240">DNA-directed RNA polymerase</keyword>
<comment type="subunit">
    <text evidence="12">Monomer. Interacts with DnaB.</text>
</comment>
<evidence type="ECO:0000256" key="5">
    <source>
        <dbReference type="ARBA" id="ARBA00022705"/>
    </source>
</evidence>
<dbReference type="EMBL" id="PHAI01000002">
    <property type="protein sequence ID" value="PKM91284.1"/>
    <property type="molecule type" value="Genomic_DNA"/>
</dbReference>
<dbReference type="Pfam" id="PF13155">
    <property type="entry name" value="Toprim_2"/>
    <property type="match status" value="1"/>
</dbReference>
<dbReference type="Gene3D" id="3.40.1360.10">
    <property type="match status" value="1"/>
</dbReference>
<keyword evidence="3 12" id="KW-0808">Transferase</keyword>
<comment type="similarity">
    <text evidence="12 13">Belongs to the DnaG primase family.</text>
</comment>
<dbReference type="InterPro" id="IPR006171">
    <property type="entry name" value="TOPRIM_dom"/>
</dbReference>
<dbReference type="PANTHER" id="PTHR30313:SF2">
    <property type="entry name" value="DNA PRIMASE"/>
    <property type="match status" value="1"/>
</dbReference>
<comment type="cofactor">
    <cofactor evidence="12 13 14">
        <name>Zn(2+)</name>
        <dbReference type="ChEBI" id="CHEBI:29105"/>
    </cofactor>
    <text evidence="12 13 14">Binds 1 zinc ion per monomer.</text>
</comment>